<dbReference type="SUPFAM" id="SSF54236">
    <property type="entry name" value="Ubiquitin-like"/>
    <property type="match status" value="1"/>
</dbReference>
<dbReference type="Gene3D" id="3.10.20.90">
    <property type="entry name" value="Phosphatidylinositol 3-kinase Catalytic Subunit, Chain A, domain 1"/>
    <property type="match status" value="1"/>
</dbReference>
<evidence type="ECO:0000256" key="3">
    <source>
        <dbReference type="ARBA" id="ARBA00023288"/>
    </source>
</evidence>
<organism evidence="4">
    <name type="scientific">Marseillevirus LCMAC202</name>
    <dbReference type="NCBI Taxonomy" id="2506606"/>
    <lineage>
        <taxon>Viruses</taxon>
        <taxon>Varidnaviria</taxon>
        <taxon>Bamfordvirae</taxon>
        <taxon>Nucleocytoviricota</taxon>
        <taxon>Megaviricetes</taxon>
        <taxon>Pimascovirales</taxon>
        <taxon>Pimascovirales incertae sedis</taxon>
        <taxon>Marseilleviridae</taxon>
    </lineage>
</organism>
<evidence type="ECO:0000313" key="4">
    <source>
        <dbReference type="EMBL" id="QBK87996.1"/>
    </source>
</evidence>
<dbReference type="InterPro" id="IPR004241">
    <property type="entry name" value="Atg8-like"/>
</dbReference>
<dbReference type="Pfam" id="PF02991">
    <property type="entry name" value="ATG8"/>
    <property type="match status" value="1"/>
</dbReference>
<protein>
    <submittedName>
        <fullName evidence="4">Ubiquitin-like protein</fullName>
    </submittedName>
</protein>
<dbReference type="EMBL" id="MK500372">
    <property type="protein sequence ID" value="QBK87996.1"/>
    <property type="molecule type" value="Genomic_DNA"/>
</dbReference>
<name>A0A481YZV8_9VIRU</name>
<keyword evidence="3" id="KW-0449">Lipoprotein</keyword>
<dbReference type="PANTHER" id="PTHR10969">
    <property type="entry name" value="MICROTUBULE-ASSOCIATED PROTEINS 1A/1B LIGHT CHAIN 3-RELATED"/>
    <property type="match status" value="1"/>
</dbReference>
<sequence length="151" mass="17197">MQGTFKSETRFERRLELYTRIRAKYPDRVPIIVEVAKNSQLTISRKKFLAPGEISVGGFLNEIRKQSNLRSEEAIFIFCGINGAILVPTSNTISQIYKKYKDEDGFLYMTVGMENTFGALNTLDFLTFSFLDRVLSSSGYVARGLALERFL</sequence>
<evidence type="ECO:0000256" key="1">
    <source>
        <dbReference type="ARBA" id="ARBA00004370"/>
    </source>
</evidence>
<keyword evidence="2" id="KW-0472">Membrane</keyword>
<proteinExistence type="predicted"/>
<comment type="subcellular location">
    <subcellularLocation>
        <location evidence="1">Membrane</location>
    </subcellularLocation>
</comment>
<reference evidence="4" key="1">
    <citation type="journal article" date="2019" name="MBio">
        <title>Virus Genomes from Deep Sea Sediments Expand the Ocean Megavirome and Support Independent Origins of Viral Gigantism.</title>
        <authorList>
            <person name="Backstrom D."/>
            <person name="Yutin N."/>
            <person name="Jorgensen S.L."/>
            <person name="Dharamshi J."/>
            <person name="Homa F."/>
            <person name="Zaremba-Niedwiedzka K."/>
            <person name="Spang A."/>
            <person name="Wolf Y.I."/>
            <person name="Koonin E.V."/>
            <person name="Ettema T.J."/>
        </authorList>
    </citation>
    <scope>NUCLEOTIDE SEQUENCE</scope>
</reference>
<dbReference type="GO" id="GO:0016020">
    <property type="term" value="C:membrane"/>
    <property type="evidence" value="ECO:0007669"/>
    <property type="project" value="UniProtKB-SubCell"/>
</dbReference>
<dbReference type="InterPro" id="IPR029071">
    <property type="entry name" value="Ubiquitin-like_domsf"/>
</dbReference>
<gene>
    <name evidence="4" type="ORF">LCMAC202_03580</name>
</gene>
<accession>A0A481YZV8</accession>
<evidence type="ECO:0000256" key="2">
    <source>
        <dbReference type="ARBA" id="ARBA00023136"/>
    </source>
</evidence>